<gene>
    <name evidence="2" type="ORF">METZ01_LOCUS143036</name>
</gene>
<evidence type="ECO:0000313" key="2">
    <source>
        <dbReference type="EMBL" id="SVA90182.1"/>
    </source>
</evidence>
<dbReference type="EMBL" id="UINC01021817">
    <property type="protein sequence ID" value="SVA90182.1"/>
    <property type="molecule type" value="Genomic_DNA"/>
</dbReference>
<dbReference type="InterPro" id="IPR018649">
    <property type="entry name" value="SHOCT"/>
</dbReference>
<evidence type="ECO:0000259" key="1">
    <source>
        <dbReference type="Pfam" id="PF09851"/>
    </source>
</evidence>
<accession>A0A381ZMV2</accession>
<reference evidence="2" key="1">
    <citation type="submission" date="2018-05" db="EMBL/GenBank/DDBJ databases">
        <authorList>
            <person name="Lanie J.A."/>
            <person name="Ng W.-L."/>
            <person name="Kazmierczak K.M."/>
            <person name="Andrzejewski T.M."/>
            <person name="Davidsen T.M."/>
            <person name="Wayne K.J."/>
            <person name="Tettelin H."/>
            <person name="Glass J.I."/>
            <person name="Rusch D."/>
            <person name="Podicherti R."/>
            <person name="Tsui H.-C.T."/>
            <person name="Winkler M.E."/>
        </authorList>
    </citation>
    <scope>NUCLEOTIDE SEQUENCE</scope>
</reference>
<proteinExistence type="predicted"/>
<organism evidence="2">
    <name type="scientific">marine metagenome</name>
    <dbReference type="NCBI Taxonomy" id="408172"/>
    <lineage>
        <taxon>unclassified sequences</taxon>
        <taxon>metagenomes</taxon>
        <taxon>ecological metagenomes</taxon>
    </lineage>
</organism>
<dbReference type="AlphaFoldDB" id="A0A381ZMV2"/>
<protein>
    <recommendedName>
        <fullName evidence="1">SHOCT domain-containing protein</fullName>
    </recommendedName>
</protein>
<dbReference type="Pfam" id="PF09851">
    <property type="entry name" value="SHOCT"/>
    <property type="match status" value="1"/>
</dbReference>
<name>A0A381ZMV2_9ZZZZ</name>
<sequence>HRKKWHKKHHKVHARNHGRIRTNSNSHLNIRYGYHWCFTPWRNFYPIHNHNNVVVIRDEKVSAEDYTEIFSQIEKLGELKENGLLTEKEFEKAKKDLLKKL</sequence>
<feature type="domain" description="SHOCT" evidence="1">
    <location>
        <begin position="71"/>
        <end position="98"/>
    </location>
</feature>
<feature type="non-terminal residue" evidence="2">
    <location>
        <position position="1"/>
    </location>
</feature>